<organism evidence="1 2">
    <name type="scientific">Dyadobacter soli</name>
    <dbReference type="NCBI Taxonomy" id="659014"/>
    <lineage>
        <taxon>Bacteria</taxon>
        <taxon>Pseudomonadati</taxon>
        <taxon>Bacteroidota</taxon>
        <taxon>Cytophagia</taxon>
        <taxon>Cytophagales</taxon>
        <taxon>Spirosomataceae</taxon>
        <taxon>Dyadobacter</taxon>
    </lineage>
</organism>
<dbReference type="Gene3D" id="2.180.10.10">
    <property type="entry name" value="RHS repeat-associated core"/>
    <property type="match status" value="1"/>
</dbReference>
<dbReference type="Proteomes" id="UP000198748">
    <property type="component" value="Unassembled WGS sequence"/>
</dbReference>
<evidence type="ECO:0000313" key="2">
    <source>
        <dbReference type="Proteomes" id="UP000198748"/>
    </source>
</evidence>
<proteinExistence type="predicted"/>
<dbReference type="RefSeq" id="WP_090157447.1">
    <property type="nucleotide sequence ID" value="NZ_FNAN01000029.1"/>
</dbReference>
<dbReference type="EMBL" id="FNAN01000029">
    <property type="protein sequence ID" value="SDH14852.1"/>
    <property type="molecule type" value="Genomic_DNA"/>
</dbReference>
<sequence>MTVISKTEIKFEAIVLIIHTFTITNVMKKLQLAGNLLKALMLAGVMTACQNQDAVAPLESTTPLMEQAAKTNAELKLVKDGTTNLQYIKQGRLTGKLSKVSETAFYTQYSYDDSTGDLWITSKRYNKSSNVLVQEIKYKIVNGRCVTSINQTTNWTSEYKYNEMGRLDEVNLSSGALTQKHTFTYDNVANSIGKERLKEIIKSSPIGPYQQINFFYTLEGSAEKLDNYPLNSEHLGFDKYLPYFGKFSDVLIQQVQITPLPFTNQAKPYYKHYYTINSDGYLIGRNIEYFPLGYGKEAGKMTFYNVHQYSSNWQGI</sequence>
<gene>
    <name evidence="1" type="ORF">SAMN04487996_12983</name>
</gene>
<name>A0A1G8A1P7_9BACT</name>
<keyword evidence="2" id="KW-1185">Reference proteome</keyword>
<evidence type="ECO:0000313" key="1">
    <source>
        <dbReference type="EMBL" id="SDH14852.1"/>
    </source>
</evidence>
<dbReference type="AlphaFoldDB" id="A0A1G8A1P7"/>
<protein>
    <submittedName>
        <fullName evidence="1">YD repeat-containing protein</fullName>
    </submittedName>
</protein>
<dbReference type="OrthoDB" id="943865at2"/>
<reference evidence="2" key="1">
    <citation type="submission" date="2016-10" db="EMBL/GenBank/DDBJ databases">
        <authorList>
            <person name="Varghese N."/>
            <person name="Submissions S."/>
        </authorList>
    </citation>
    <scope>NUCLEOTIDE SEQUENCE [LARGE SCALE GENOMIC DNA]</scope>
    <source>
        <strain evidence="2">DSM 25329</strain>
    </source>
</reference>
<accession>A0A1G8A1P7</accession>